<dbReference type="InterPro" id="IPR043128">
    <property type="entry name" value="Rev_trsase/Diguanyl_cyclase"/>
</dbReference>
<dbReference type="PROSITE" id="PS50994">
    <property type="entry name" value="INTEGRASE"/>
    <property type="match status" value="1"/>
</dbReference>
<dbReference type="RefSeq" id="XP_035545537.1">
    <property type="nucleotide sequence ID" value="XM_035689644.1"/>
</dbReference>
<gene>
    <name evidence="13" type="primary">LOC118348282</name>
</gene>
<dbReference type="InterPro" id="IPR024752">
    <property type="entry name" value="Myb/SANT-like_dom"/>
</dbReference>
<dbReference type="SMART" id="SM00343">
    <property type="entry name" value="ZnF_C2HC"/>
    <property type="match status" value="1"/>
</dbReference>
<feature type="domain" description="CCHC-type" evidence="10">
    <location>
        <begin position="192"/>
        <end position="208"/>
    </location>
</feature>
<dbReference type="CDD" id="cd00303">
    <property type="entry name" value="retropepsin_like"/>
    <property type="match status" value="1"/>
</dbReference>
<dbReference type="PROSITE" id="PS50158">
    <property type="entry name" value="ZF_CCHC"/>
    <property type="match status" value="1"/>
</dbReference>
<dbReference type="InParanoid" id="A0A6P9ESG7"/>
<dbReference type="Pfam" id="PF17921">
    <property type="entry name" value="Integrase_H2C2"/>
    <property type="match status" value="1"/>
</dbReference>
<evidence type="ECO:0000256" key="7">
    <source>
        <dbReference type="ARBA" id="ARBA00022918"/>
    </source>
</evidence>
<feature type="region of interest" description="Disordered" evidence="9">
    <location>
        <begin position="134"/>
        <end position="186"/>
    </location>
</feature>
<keyword evidence="12" id="KW-1185">Reference proteome</keyword>
<evidence type="ECO:0000259" key="11">
    <source>
        <dbReference type="PROSITE" id="PS50994"/>
    </source>
</evidence>
<reference evidence="13" key="1">
    <citation type="submission" date="2025-08" db="UniProtKB">
        <authorList>
            <consortium name="RefSeq"/>
        </authorList>
    </citation>
    <scope>IDENTIFICATION</scope>
    <source>
        <tissue evidence="13">Leaves</tissue>
    </source>
</reference>
<dbReference type="Gene3D" id="2.40.70.10">
    <property type="entry name" value="Acid Proteases"/>
    <property type="match status" value="1"/>
</dbReference>
<evidence type="ECO:0000256" key="8">
    <source>
        <dbReference type="PROSITE-ProRule" id="PRU00047"/>
    </source>
</evidence>
<dbReference type="Gene3D" id="1.10.340.70">
    <property type="match status" value="1"/>
</dbReference>
<evidence type="ECO:0000256" key="4">
    <source>
        <dbReference type="ARBA" id="ARBA00022722"/>
    </source>
</evidence>
<keyword evidence="7" id="KW-0695">RNA-directed DNA polymerase</keyword>
<evidence type="ECO:0000259" key="10">
    <source>
        <dbReference type="PROSITE" id="PS50158"/>
    </source>
</evidence>
<dbReference type="EC" id="2.7.7.49" evidence="1"/>
<dbReference type="InterPro" id="IPR036875">
    <property type="entry name" value="Znf_CCHC_sf"/>
</dbReference>
<dbReference type="FunFam" id="3.30.70.270:FF:000020">
    <property type="entry name" value="Transposon Tf2-6 polyprotein-like Protein"/>
    <property type="match status" value="1"/>
</dbReference>
<evidence type="ECO:0000256" key="6">
    <source>
        <dbReference type="ARBA" id="ARBA00022801"/>
    </source>
</evidence>
<dbReference type="Pfam" id="PF17917">
    <property type="entry name" value="RT_RNaseH"/>
    <property type="match status" value="1"/>
</dbReference>
<feature type="compositionally biased region" description="Basic and acidic residues" evidence="9">
    <location>
        <begin position="151"/>
        <end position="186"/>
    </location>
</feature>
<dbReference type="CDD" id="cd09274">
    <property type="entry name" value="RNase_HI_RT_Ty3"/>
    <property type="match status" value="1"/>
</dbReference>
<dbReference type="InterPro" id="IPR043502">
    <property type="entry name" value="DNA/RNA_pol_sf"/>
</dbReference>
<keyword evidence="8" id="KW-0862">Zinc</keyword>
<protein>
    <recommendedName>
        <fullName evidence="1">RNA-directed DNA polymerase</fullName>
        <ecNumber evidence="1">2.7.7.49</ecNumber>
    </recommendedName>
</protein>
<dbReference type="InterPro" id="IPR001878">
    <property type="entry name" value="Znf_CCHC"/>
</dbReference>
<name>A0A6P9ESG7_JUGRE</name>
<dbReference type="Pfam" id="PF03732">
    <property type="entry name" value="Retrotrans_gag"/>
    <property type="match status" value="1"/>
</dbReference>
<feature type="compositionally biased region" description="Basic and acidic residues" evidence="9">
    <location>
        <begin position="991"/>
        <end position="1004"/>
    </location>
</feature>
<evidence type="ECO:0000313" key="13">
    <source>
        <dbReference type="RefSeq" id="XP_035545537.1"/>
    </source>
</evidence>
<keyword evidence="5" id="KW-0255">Endonuclease</keyword>
<feature type="region of interest" description="Disordered" evidence="9">
    <location>
        <begin position="220"/>
        <end position="242"/>
    </location>
</feature>
<dbReference type="Gene3D" id="3.30.70.270">
    <property type="match status" value="1"/>
</dbReference>
<accession>A0A6P9ESG7</accession>
<dbReference type="Gene3D" id="4.10.60.10">
    <property type="entry name" value="Zinc finger, CCHC-type"/>
    <property type="match status" value="1"/>
</dbReference>
<keyword evidence="8" id="KW-0863">Zinc-finger</keyword>
<dbReference type="Pfam" id="PF24626">
    <property type="entry name" value="SH3_Tf2-1"/>
    <property type="match status" value="1"/>
</dbReference>
<evidence type="ECO:0000256" key="1">
    <source>
        <dbReference type="ARBA" id="ARBA00012493"/>
    </source>
</evidence>
<dbReference type="GO" id="GO:0003676">
    <property type="term" value="F:nucleic acid binding"/>
    <property type="evidence" value="ECO:0007669"/>
    <property type="project" value="InterPro"/>
</dbReference>
<feature type="region of interest" description="Disordered" evidence="9">
    <location>
        <begin position="1269"/>
        <end position="1302"/>
    </location>
</feature>
<dbReference type="InterPro" id="IPR041373">
    <property type="entry name" value="RT_RNaseH"/>
</dbReference>
<dbReference type="InterPro" id="IPR012337">
    <property type="entry name" value="RNaseH-like_sf"/>
</dbReference>
<dbReference type="Gene3D" id="3.30.420.10">
    <property type="entry name" value="Ribonuclease H-like superfamily/Ribonuclease H"/>
    <property type="match status" value="1"/>
</dbReference>
<dbReference type="InterPro" id="IPR021109">
    <property type="entry name" value="Peptidase_aspartic_dom_sf"/>
</dbReference>
<dbReference type="KEGG" id="jre:118348282"/>
<feature type="region of interest" description="Disordered" evidence="9">
    <location>
        <begin position="986"/>
        <end position="1023"/>
    </location>
</feature>
<dbReference type="OrthoDB" id="407598at2759"/>
<dbReference type="Pfam" id="PF12776">
    <property type="entry name" value="Myb_DNA-bind_3"/>
    <property type="match status" value="1"/>
</dbReference>
<dbReference type="FunFam" id="3.30.420.10:FF:000032">
    <property type="entry name" value="Retrovirus-related Pol polyprotein from transposon 297-like Protein"/>
    <property type="match status" value="1"/>
</dbReference>
<dbReference type="InterPro" id="IPR001584">
    <property type="entry name" value="Integrase_cat-core"/>
</dbReference>
<organism evidence="12 13">
    <name type="scientific">Juglans regia</name>
    <name type="common">English walnut</name>
    <dbReference type="NCBI Taxonomy" id="51240"/>
    <lineage>
        <taxon>Eukaryota</taxon>
        <taxon>Viridiplantae</taxon>
        <taxon>Streptophyta</taxon>
        <taxon>Embryophyta</taxon>
        <taxon>Tracheophyta</taxon>
        <taxon>Spermatophyta</taxon>
        <taxon>Magnoliopsida</taxon>
        <taxon>eudicotyledons</taxon>
        <taxon>Gunneridae</taxon>
        <taxon>Pentapetalae</taxon>
        <taxon>rosids</taxon>
        <taxon>fabids</taxon>
        <taxon>Fagales</taxon>
        <taxon>Juglandaceae</taxon>
        <taxon>Juglans</taxon>
    </lineage>
</organism>
<dbReference type="InterPro" id="IPR036397">
    <property type="entry name" value="RNaseH_sf"/>
</dbReference>
<dbReference type="GO" id="GO:0003964">
    <property type="term" value="F:RNA-directed DNA polymerase activity"/>
    <property type="evidence" value="ECO:0007669"/>
    <property type="project" value="UniProtKB-KW"/>
</dbReference>
<evidence type="ECO:0000256" key="2">
    <source>
        <dbReference type="ARBA" id="ARBA00022679"/>
    </source>
</evidence>
<keyword evidence="4" id="KW-0540">Nuclease</keyword>
<dbReference type="PANTHER" id="PTHR35046:SF9">
    <property type="entry name" value="RNA-DIRECTED DNA POLYMERASE"/>
    <property type="match status" value="1"/>
</dbReference>
<dbReference type="SUPFAM" id="SSF56672">
    <property type="entry name" value="DNA/RNA polymerases"/>
    <property type="match status" value="1"/>
</dbReference>
<dbReference type="InterPro" id="IPR005162">
    <property type="entry name" value="Retrotrans_gag_dom"/>
</dbReference>
<dbReference type="GO" id="GO:0008270">
    <property type="term" value="F:zinc ion binding"/>
    <property type="evidence" value="ECO:0007669"/>
    <property type="project" value="UniProtKB-KW"/>
</dbReference>
<dbReference type="GO" id="GO:0016787">
    <property type="term" value="F:hydrolase activity"/>
    <property type="evidence" value="ECO:0007669"/>
    <property type="project" value="UniProtKB-KW"/>
</dbReference>
<dbReference type="PANTHER" id="PTHR35046">
    <property type="entry name" value="ZINC KNUCKLE (CCHC-TYPE) FAMILY PROTEIN"/>
    <property type="match status" value="1"/>
</dbReference>
<dbReference type="GeneID" id="118348282"/>
<keyword evidence="2" id="KW-0808">Transferase</keyword>
<feature type="compositionally biased region" description="Acidic residues" evidence="9">
    <location>
        <begin position="222"/>
        <end position="242"/>
    </location>
</feature>
<dbReference type="Proteomes" id="UP000235220">
    <property type="component" value="Chromosome 1"/>
</dbReference>
<evidence type="ECO:0000256" key="9">
    <source>
        <dbReference type="SAM" id="MobiDB-lite"/>
    </source>
</evidence>
<dbReference type="GO" id="GO:0004519">
    <property type="term" value="F:endonuclease activity"/>
    <property type="evidence" value="ECO:0007669"/>
    <property type="project" value="UniProtKB-KW"/>
</dbReference>
<evidence type="ECO:0000256" key="3">
    <source>
        <dbReference type="ARBA" id="ARBA00022695"/>
    </source>
</evidence>
<evidence type="ECO:0000256" key="5">
    <source>
        <dbReference type="ARBA" id="ARBA00022759"/>
    </source>
</evidence>
<dbReference type="Gene3D" id="3.10.20.370">
    <property type="match status" value="1"/>
</dbReference>
<dbReference type="GO" id="GO:0015074">
    <property type="term" value="P:DNA integration"/>
    <property type="evidence" value="ECO:0007669"/>
    <property type="project" value="InterPro"/>
</dbReference>
<sequence>EEKKVKLAVIEFTDYAIIWWDQLVTNRRRNYERPIETWGELKALMRRRFVPSHYYRDLFQKLQNLTQGSRSVEDYHKEMEVAMIRANVEEDREATMARFLSGLNRDIANVIELQHYVEIEDMVHMAMKVERQLKRKGTARYTTVSSTTWKSKWDRNDPAEAKRKTEPPKGKDEGTSNKPKVESQPSRNRDIKCFKCLGSGHIASQCPNRRVMIMRDNGEVMTESEDDSDEVPELDDASDDDGVVYPVTGESLVARRALNAHIKVDDAEQQRENIFHTRCHVNNKVCSMIIDGGSCTNVASTTLVEKLNLPTLKHSRPYKLQWLNDCGEVRVDKQVLVTFSIGKYQDEVLCDVVPMHAGHILLGRPWQYDRREFEDVFPEEMPNELPPIRGIEHQIDFVPGAAIPNRPAYRSNPEETKELQRQVEDLMSKGYVRESMSPCAVPVLLVPKKDGTWRYVVSTKGIEVDEEKVKAIKEWPTPKSITEVRSFHGLASFYRRFVKDFSTIAAPLTEVIKKNVGFHWGANQENAFATIKERLCSAPVLALPDFNKAFEIECDASGIGIGAVLMQDRRPIAFFSEKLSGASLKYPTYDKELYALVRALETWQHYLWPREFVIHTDHESLKHLKGQGKLNKRHARWMEYIETFPYVIRYKQGKENIVADALSRRYHDGYLFKESKLCLPNCSMRELLVREAHGGGLMGHFGVKKTLDILHEHFFWPKMKRDVNRICGRCITCRKAKSKVLPHGLYTPLPVPSEPWVDISMDFVLGLPRTKRGRDSIFVVVDRFSKMAHFIPCHKTDDATNIADLFFREIVRLHGVPRSIVSDRDVKFLSYFWKVLWGKLGTKLLFSTTCHPQTDGQTEVVNRTLTQLLRTVVHKNLKTWEDCLPFIEFAYNRTMHTTTSYSPFEIVYGFNPLTPLDLMPLPVDDRNWVWVHMRKERFPAHRRTKLHPRGDGPFQILEKINDNAYKVDLPGEYKVSATFNVSDLSPFDVGEDSRSNPFEERGNDRNQGGPTLKDPLQVPDGPITRSRAKKIKEAMQGLLFEMEDPEDTSRDNVLWGDAMEEIFIDMLYQDALQGRLKGEKITFREHGVYAQRLTAVGKKVFDGNQVRGKLTRLKGMQRLFTDLLSQTGMGWDPDTKTVVASDECWENAIRVKSKWGRFRTFGCPKYEELCTIFGASVAYGTMQHASTQLPADSDDERRLDEEMRARRPPALGHRQDLPIGNDDFIDLMGIGSPAEDAVTGSSRRPKPRKKSDFEVQLSEAVEEVKLTQRARRKRYEDAEAVASSKRSKETEPSDGTNAGYDPISHCATLLSELSPPLEPSQLVRAIERLLNPEMRLFFLSLDAARRDDWARNC</sequence>
<feature type="domain" description="Integrase catalytic" evidence="11">
    <location>
        <begin position="751"/>
        <end position="911"/>
    </location>
</feature>
<feature type="region of interest" description="Disordered" evidence="9">
    <location>
        <begin position="1231"/>
        <end position="1253"/>
    </location>
</feature>
<keyword evidence="6" id="KW-0378">Hydrolase</keyword>
<dbReference type="InterPro" id="IPR056924">
    <property type="entry name" value="SH3_Tf2-1"/>
</dbReference>
<evidence type="ECO:0000313" key="12">
    <source>
        <dbReference type="Proteomes" id="UP000235220"/>
    </source>
</evidence>
<dbReference type="SUPFAM" id="SSF53098">
    <property type="entry name" value="Ribonuclease H-like"/>
    <property type="match status" value="1"/>
</dbReference>
<proteinExistence type="predicted"/>
<dbReference type="FunFam" id="1.10.340.70:FF:000001">
    <property type="entry name" value="Retrovirus-related Pol polyprotein from transposon gypsy-like Protein"/>
    <property type="match status" value="1"/>
</dbReference>
<feature type="non-terminal residue" evidence="13">
    <location>
        <position position="1"/>
    </location>
</feature>
<keyword evidence="3" id="KW-0548">Nucleotidyltransferase</keyword>
<dbReference type="SUPFAM" id="SSF57756">
    <property type="entry name" value="Retrovirus zinc finger-like domains"/>
    <property type="match status" value="1"/>
</dbReference>
<keyword evidence="8" id="KW-0479">Metal-binding</keyword>
<dbReference type="InterPro" id="IPR041588">
    <property type="entry name" value="Integrase_H2C2"/>
</dbReference>